<keyword evidence="2" id="KW-1133">Transmembrane helix</keyword>
<dbReference type="AlphaFoldDB" id="A0A165DHI9"/>
<dbReference type="Proteomes" id="UP000077266">
    <property type="component" value="Unassembled WGS sequence"/>
</dbReference>
<sequence>MRLTILAVAGAAALATARNVTIDDADVRWTYGAFAPVSPGQPCNDCISQPDPQQAMNQTWHDTTAEATATLTFNGTGVTIYTICPGRHVNGTYAANLSFDLDGAGNGTFKQVMPGCLSNEYNFQVYTIKGLSLQSHVIAVTNHPGTGPYPLSDLLIDYAIVTDDTSSNSSSFPVAAVVVPIIAIVAVACAGLYWFMRRRRSVRQVRRYDAEPNPFKTPSLTSFPLTDTTTSVHVQGRNSSHDFTHSPAGQHDPELQAAFAVVAARSRSSVQFAPPPQPLRADNTPFSRDRKRPPPVHEYEDDTSHPPAYGAS</sequence>
<feature type="signal peptide" evidence="3">
    <location>
        <begin position="1"/>
        <end position="17"/>
    </location>
</feature>
<evidence type="ECO:0000256" key="1">
    <source>
        <dbReference type="SAM" id="MobiDB-lite"/>
    </source>
</evidence>
<proteinExistence type="predicted"/>
<evidence type="ECO:0000256" key="3">
    <source>
        <dbReference type="SAM" id="SignalP"/>
    </source>
</evidence>
<keyword evidence="2" id="KW-0472">Membrane</keyword>
<gene>
    <name evidence="4" type="ORF">EXIGLDRAFT_727038</name>
</gene>
<feature type="transmembrane region" description="Helical" evidence="2">
    <location>
        <begin position="172"/>
        <end position="196"/>
    </location>
</feature>
<feature type="region of interest" description="Disordered" evidence="1">
    <location>
        <begin position="268"/>
        <end position="312"/>
    </location>
</feature>
<feature type="compositionally biased region" description="Polar residues" evidence="1">
    <location>
        <begin position="229"/>
        <end position="238"/>
    </location>
</feature>
<accession>A0A165DHI9</accession>
<organism evidence="4 5">
    <name type="scientific">Exidia glandulosa HHB12029</name>
    <dbReference type="NCBI Taxonomy" id="1314781"/>
    <lineage>
        <taxon>Eukaryota</taxon>
        <taxon>Fungi</taxon>
        <taxon>Dikarya</taxon>
        <taxon>Basidiomycota</taxon>
        <taxon>Agaricomycotina</taxon>
        <taxon>Agaricomycetes</taxon>
        <taxon>Auriculariales</taxon>
        <taxon>Exidiaceae</taxon>
        <taxon>Exidia</taxon>
    </lineage>
</organism>
<evidence type="ECO:0000313" key="5">
    <source>
        <dbReference type="Proteomes" id="UP000077266"/>
    </source>
</evidence>
<keyword evidence="2" id="KW-0812">Transmembrane</keyword>
<protein>
    <submittedName>
        <fullName evidence="4">Uncharacterized protein</fullName>
    </submittedName>
</protein>
<keyword evidence="5" id="KW-1185">Reference proteome</keyword>
<dbReference type="InParanoid" id="A0A165DHI9"/>
<name>A0A165DHI9_EXIGL</name>
<reference evidence="4 5" key="1">
    <citation type="journal article" date="2016" name="Mol. Biol. Evol.">
        <title>Comparative Genomics of Early-Diverging Mushroom-Forming Fungi Provides Insights into the Origins of Lignocellulose Decay Capabilities.</title>
        <authorList>
            <person name="Nagy L.G."/>
            <person name="Riley R."/>
            <person name="Tritt A."/>
            <person name="Adam C."/>
            <person name="Daum C."/>
            <person name="Floudas D."/>
            <person name="Sun H."/>
            <person name="Yadav J.S."/>
            <person name="Pangilinan J."/>
            <person name="Larsson K.H."/>
            <person name="Matsuura K."/>
            <person name="Barry K."/>
            <person name="Labutti K."/>
            <person name="Kuo R."/>
            <person name="Ohm R.A."/>
            <person name="Bhattacharya S.S."/>
            <person name="Shirouzu T."/>
            <person name="Yoshinaga Y."/>
            <person name="Martin F.M."/>
            <person name="Grigoriev I.V."/>
            <person name="Hibbett D.S."/>
        </authorList>
    </citation>
    <scope>NUCLEOTIDE SEQUENCE [LARGE SCALE GENOMIC DNA]</scope>
    <source>
        <strain evidence="4 5">HHB12029</strain>
    </source>
</reference>
<evidence type="ECO:0000256" key="2">
    <source>
        <dbReference type="SAM" id="Phobius"/>
    </source>
</evidence>
<feature type="region of interest" description="Disordered" evidence="1">
    <location>
        <begin position="229"/>
        <end position="251"/>
    </location>
</feature>
<dbReference type="OrthoDB" id="3063542at2759"/>
<dbReference type="EMBL" id="KV426220">
    <property type="protein sequence ID" value="KZV84544.1"/>
    <property type="molecule type" value="Genomic_DNA"/>
</dbReference>
<feature type="compositionally biased region" description="Basic and acidic residues" evidence="1">
    <location>
        <begin position="295"/>
        <end position="304"/>
    </location>
</feature>
<keyword evidence="3" id="KW-0732">Signal</keyword>
<dbReference type="Gene3D" id="2.60.120.260">
    <property type="entry name" value="Galactose-binding domain-like"/>
    <property type="match status" value="1"/>
</dbReference>
<feature type="chain" id="PRO_5007856552" evidence="3">
    <location>
        <begin position="18"/>
        <end position="312"/>
    </location>
</feature>
<evidence type="ECO:0000313" key="4">
    <source>
        <dbReference type="EMBL" id="KZV84544.1"/>
    </source>
</evidence>